<sequence>MEGPEIQDPSFTNSPIDSPIHYHDTDTGASAGTCVFPEHGQPAVTILSTLAGLSPSLPIPFPVLAPTRPTIGEMLARVAKARGSSVHAPKQAPTVSLIGPPLMDSPSIPTPPTV</sequence>
<dbReference type="AlphaFoldDB" id="A0AA39TNK9"/>
<comment type="caution">
    <text evidence="2">The sequence shown here is derived from an EMBL/GenBank/DDBJ whole genome shotgun (WGS) entry which is preliminary data.</text>
</comment>
<proteinExistence type="predicted"/>
<accession>A0AA39TNK9</accession>
<keyword evidence="3" id="KW-1185">Reference proteome</keyword>
<evidence type="ECO:0000256" key="1">
    <source>
        <dbReference type="SAM" id="MobiDB-lite"/>
    </source>
</evidence>
<gene>
    <name evidence="2" type="ORF">LWI29_004924</name>
</gene>
<organism evidence="2 3">
    <name type="scientific">Acer saccharum</name>
    <name type="common">Sugar maple</name>
    <dbReference type="NCBI Taxonomy" id="4024"/>
    <lineage>
        <taxon>Eukaryota</taxon>
        <taxon>Viridiplantae</taxon>
        <taxon>Streptophyta</taxon>
        <taxon>Embryophyta</taxon>
        <taxon>Tracheophyta</taxon>
        <taxon>Spermatophyta</taxon>
        <taxon>Magnoliopsida</taxon>
        <taxon>eudicotyledons</taxon>
        <taxon>Gunneridae</taxon>
        <taxon>Pentapetalae</taxon>
        <taxon>rosids</taxon>
        <taxon>malvids</taxon>
        <taxon>Sapindales</taxon>
        <taxon>Sapindaceae</taxon>
        <taxon>Hippocastanoideae</taxon>
        <taxon>Acereae</taxon>
        <taxon>Acer</taxon>
    </lineage>
</organism>
<name>A0AA39TNK9_ACESA</name>
<reference evidence="2" key="2">
    <citation type="submission" date="2023-06" db="EMBL/GenBank/DDBJ databases">
        <authorList>
            <person name="Swenson N.G."/>
            <person name="Wegrzyn J.L."/>
            <person name="Mcevoy S.L."/>
        </authorList>
    </citation>
    <scope>NUCLEOTIDE SEQUENCE</scope>
    <source>
        <strain evidence="2">NS2018</strain>
        <tissue evidence="2">Leaf</tissue>
    </source>
</reference>
<dbReference type="Proteomes" id="UP001168877">
    <property type="component" value="Unassembled WGS sequence"/>
</dbReference>
<evidence type="ECO:0000313" key="3">
    <source>
        <dbReference type="Proteomes" id="UP001168877"/>
    </source>
</evidence>
<reference evidence="2" key="1">
    <citation type="journal article" date="2022" name="Plant J.">
        <title>Strategies of tolerance reflected in two North American maple genomes.</title>
        <authorList>
            <person name="McEvoy S.L."/>
            <person name="Sezen U.U."/>
            <person name="Trouern-Trend A."/>
            <person name="McMahon S.M."/>
            <person name="Schaberg P.G."/>
            <person name="Yang J."/>
            <person name="Wegrzyn J.L."/>
            <person name="Swenson N.G."/>
        </authorList>
    </citation>
    <scope>NUCLEOTIDE SEQUENCE</scope>
    <source>
        <strain evidence="2">NS2018</strain>
    </source>
</reference>
<dbReference type="EMBL" id="JAUESC010000001">
    <property type="protein sequence ID" value="KAK0606830.1"/>
    <property type="molecule type" value="Genomic_DNA"/>
</dbReference>
<protein>
    <submittedName>
        <fullName evidence="2">Uncharacterized protein</fullName>
    </submittedName>
</protein>
<feature type="region of interest" description="Disordered" evidence="1">
    <location>
        <begin position="83"/>
        <end position="114"/>
    </location>
</feature>
<feature type="region of interest" description="Disordered" evidence="1">
    <location>
        <begin position="1"/>
        <end position="30"/>
    </location>
</feature>
<evidence type="ECO:0000313" key="2">
    <source>
        <dbReference type="EMBL" id="KAK0606830.1"/>
    </source>
</evidence>